<dbReference type="EMBL" id="AUZX01015390">
    <property type="protein sequence ID" value="EQD29195.1"/>
    <property type="molecule type" value="Genomic_DNA"/>
</dbReference>
<dbReference type="InterPro" id="IPR036390">
    <property type="entry name" value="WH_DNA-bd_sf"/>
</dbReference>
<dbReference type="PANTHER" id="PTHR34298:SF2">
    <property type="entry name" value="SEGREGATION AND CONDENSATION PROTEIN B"/>
    <property type="match status" value="1"/>
</dbReference>
<dbReference type="InterPro" id="IPR005234">
    <property type="entry name" value="ScpB_csome_segregation"/>
</dbReference>
<dbReference type="PANTHER" id="PTHR34298">
    <property type="entry name" value="SEGREGATION AND CONDENSATION PROTEIN B"/>
    <property type="match status" value="1"/>
</dbReference>
<dbReference type="InterPro" id="IPR036388">
    <property type="entry name" value="WH-like_DNA-bd_sf"/>
</dbReference>
<evidence type="ECO:0000256" key="2">
    <source>
        <dbReference type="ARBA" id="ARBA00022618"/>
    </source>
</evidence>
<dbReference type="Gene3D" id="1.10.10.10">
    <property type="entry name" value="Winged helix-like DNA-binding domain superfamily/Winged helix DNA-binding domain"/>
    <property type="match status" value="2"/>
</dbReference>
<reference evidence="5" key="1">
    <citation type="submission" date="2013-08" db="EMBL/GenBank/DDBJ databases">
        <authorList>
            <person name="Mendez C."/>
            <person name="Richter M."/>
            <person name="Ferrer M."/>
            <person name="Sanchez J."/>
        </authorList>
    </citation>
    <scope>NUCLEOTIDE SEQUENCE</scope>
</reference>
<name>T0ZH96_9ZZZZ</name>
<organism evidence="5">
    <name type="scientific">mine drainage metagenome</name>
    <dbReference type="NCBI Taxonomy" id="410659"/>
    <lineage>
        <taxon>unclassified sequences</taxon>
        <taxon>metagenomes</taxon>
        <taxon>ecological metagenomes</taxon>
    </lineage>
</organism>
<dbReference type="SUPFAM" id="SSF46785">
    <property type="entry name" value="Winged helix' DNA-binding domain"/>
    <property type="match status" value="2"/>
</dbReference>
<keyword evidence="4" id="KW-0131">Cell cycle</keyword>
<evidence type="ECO:0000313" key="5">
    <source>
        <dbReference type="EMBL" id="EQD29195.1"/>
    </source>
</evidence>
<keyword evidence="3" id="KW-0159">Chromosome partition</keyword>
<evidence type="ECO:0000256" key="4">
    <source>
        <dbReference type="ARBA" id="ARBA00023306"/>
    </source>
</evidence>
<dbReference type="AlphaFoldDB" id="T0ZH96"/>
<dbReference type="GO" id="GO:0051301">
    <property type="term" value="P:cell division"/>
    <property type="evidence" value="ECO:0007669"/>
    <property type="project" value="UniProtKB-KW"/>
</dbReference>
<evidence type="ECO:0000256" key="3">
    <source>
        <dbReference type="ARBA" id="ARBA00022829"/>
    </source>
</evidence>
<dbReference type="GO" id="GO:0051304">
    <property type="term" value="P:chromosome separation"/>
    <property type="evidence" value="ECO:0007669"/>
    <property type="project" value="InterPro"/>
</dbReference>
<keyword evidence="1" id="KW-0963">Cytoplasm</keyword>
<sequence>MTLSAKIEALLYASENPLSILEISSVLIEQSNSVKKELNRMMKKMNEESSGIFIARIGNRYKMTIKNEYRDIVGPVSASELNRMDLKIVGFIASRERTIKGDLRRVFGDKYVHVIKTLKEKGLINGKKEKNTESYSVTNKFYKYFNVKKEEFEKIASDLKESEDVN</sequence>
<protein>
    <submittedName>
        <fullName evidence="5">Prokaryotic chromosome segregation and condensation protein ScpB</fullName>
    </submittedName>
</protein>
<reference evidence="5" key="2">
    <citation type="journal article" date="2014" name="ISME J.">
        <title>Microbial stratification in low pH oxic and suboxic macroscopic growths along an acid mine drainage.</title>
        <authorList>
            <person name="Mendez-Garcia C."/>
            <person name="Mesa V."/>
            <person name="Sprenger R.R."/>
            <person name="Richter M."/>
            <person name="Diez M.S."/>
            <person name="Solano J."/>
            <person name="Bargiela R."/>
            <person name="Golyshina O.V."/>
            <person name="Manteca A."/>
            <person name="Ramos J.L."/>
            <person name="Gallego J.R."/>
            <person name="Llorente I."/>
            <person name="Martins Dos Santos V.A."/>
            <person name="Jensen O.N."/>
            <person name="Pelaez A.I."/>
            <person name="Sanchez J."/>
            <person name="Ferrer M."/>
        </authorList>
    </citation>
    <scope>NUCLEOTIDE SEQUENCE</scope>
</reference>
<accession>T0ZH96</accession>
<keyword evidence="2" id="KW-0132">Cell division</keyword>
<gene>
    <name evidence="5" type="ORF">B1A_20837</name>
</gene>
<proteinExistence type="predicted"/>
<comment type="caution">
    <text evidence="5">The sequence shown here is derived from an EMBL/GenBank/DDBJ whole genome shotgun (WGS) entry which is preliminary data.</text>
</comment>
<dbReference type="Pfam" id="PF04079">
    <property type="entry name" value="SMC_ScpB"/>
    <property type="match status" value="1"/>
</dbReference>
<evidence type="ECO:0000256" key="1">
    <source>
        <dbReference type="ARBA" id="ARBA00022490"/>
    </source>
</evidence>